<dbReference type="AlphaFoldDB" id="A0A4S3KMH2"/>
<keyword evidence="1 2" id="KW-0238">DNA-binding</keyword>
<gene>
    <name evidence="5" type="ORF">B1806_09540</name>
</gene>
<dbReference type="GO" id="GO:0003697">
    <property type="term" value="F:single-stranded DNA binding"/>
    <property type="evidence" value="ECO:0007669"/>
    <property type="project" value="UniProtKB-UniRule"/>
</dbReference>
<dbReference type="GO" id="GO:0009295">
    <property type="term" value="C:nucleoid"/>
    <property type="evidence" value="ECO:0007669"/>
    <property type="project" value="TreeGrafter"/>
</dbReference>
<comment type="subunit">
    <text evidence="2">Homotetramer.</text>
</comment>
<dbReference type="PANTHER" id="PTHR10302:SF27">
    <property type="entry name" value="SINGLE-STRANDED DNA-BINDING PROTEIN"/>
    <property type="match status" value="1"/>
</dbReference>
<dbReference type="GO" id="GO:0006260">
    <property type="term" value="P:DNA replication"/>
    <property type="evidence" value="ECO:0007669"/>
    <property type="project" value="InterPro"/>
</dbReference>
<dbReference type="Gene3D" id="2.40.50.140">
    <property type="entry name" value="Nucleic acid-binding proteins"/>
    <property type="match status" value="1"/>
</dbReference>
<evidence type="ECO:0000256" key="4">
    <source>
        <dbReference type="SAM" id="MobiDB-lite"/>
    </source>
</evidence>
<dbReference type="Pfam" id="PF00436">
    <property type="entry name" value="SSB"/>
    <property type="match status" value="1"/>
</dbReference>
<dbReference type="NCBIfam" id="TIGR00621">
    <property type="entry name" value="ssb"/>
    <property type="match status" value="1"/>
</dbReference>
<evidence type="ECO:0000256" key="2">
    <source>
        <dbReference type="HAMAP-Rule" id="MF_00984"/>
    </source>
</evidence>
<dbReference type="EMBL" id="MWQO01000033">
    <property type="protein sequence ID" value="THD10103.1"/>
    <property type="molecule type" value="Genomic_DNA"/>
</dbReference>
<proteinExistence type="inferred from homology"/>
<dbReference type="InterPro" id="IPR011344">
    <property type="entry name" value="ssDNA-bd"/>
</dbReference>
<dbReference type="InterPro" id="IPR000424">
    <property type="entry name" value="Primosome_PriB/ssb"/>
</dbReference>
<dbReference type="HAMAP" id="MF_00984">
    <property type="entry name" value="SSB"/>
    <property type="match status" value="1"/>
</dbReference>
<comment type="caution">
    <text evidence="5">The sequence shown here is derived from an EMBL/GenBank/DDBJ whole genome shotgun (WGS) entry which is preliminary data.</text>
</comment>
<evidence type="ECO:0000313" key="6">
    <source>
        <dbReference type="Proteomes" id="UP000307749"/>
    </source>
</evidence>
<keyword evidence="6" id="KW-1185">Reference proteome</keyword>
<reference evidence="5 6" key="1">
    <citation type="submission" date="2017-02" db="EMBL/GenBank/DDBJ databases">
        <title>Whole genome sequencing of Metallibacterium scheffleri DSM 24874 (T).</title>
        <authorList>
            <person name="Kumar S."/>
            <person name="Patil P."/>
            <person name="Patil P.B."/>
        </authorList>
    </citation>
    <scope>NUCLEOTIDE SEQUENCE [LARGE SCALE GENOMIC DNA]</scope>
    <source>
        <strain evidence="5 6">DSM 24874</strain>
    </source>
</reference>
<evidence type="ECO:0000313" key="5">
    <source>
        <dbReference type="EMBL" id="THD10103.1"/>
    </source>
</evidence>
<name>A0A4S3KMH2_9GAMM</name>
<protein>
    <recommendedName>
        <fullName evidence="2 3">Single-stranded DNA-binding protein</fullName>
        <shortName evidence="2">SSB</shortName>
    </recommendedName>
</protein>
<dbReference type="PANTHER" id="PTHR10302">
    <property type="entry name" value="SINGLE-STRANDED DNA-BINDING PROTEIN"/>
    <property type="match status" value="1"/>
</dbReference>
<dbReference type="PROSITE" id="PS50935">
    <property type="entry name" value="SSB"/>
    <property type="match status" value="1"/>
</dbReference>
<dbReference type="OrthoDB" id="9809878at2"/>
<dbReference type="InterPro" id="IPR012340">
    <property type="entry name" value="NA-bd_OB-fold"/>
</dbReference>
<comment type="caution">
    <text evidence="2">Lacks conserved residue(s) required for the propagation of feature annotation.</text>
</comment>
<dbReference type="SUPFAM" id="SSF50249">
    <property type="entry name" value="Nucleic acid-binding proteins"/>
    <property type="match status" value="1"/>
</dbReference>
<evidence type="ECO:0000256" key="1">
    <source>
        <dbReference type="ARBA" id="ARBA00023125"/>
    </source>
</evidence>
<feature type="region of interest" description="Disordered" evidence="4">
    <location>
        <begin position="109"/>
        <end position="176"/>
    </location>
</feature>
<dbReference type="Proteomes" id="UP000307749">
    <property type="component" value="Unassembled WGS sequence"/>
</dbReference>
<dbReference type="CDD" id="cd04496">
    <property type="entry name" value="SSB_OBF"/>
    <property type="match status" value="1"/>
</dbReference>
<organism evidence="5 6">
    <name type="scientific">Metallibacterium scheffleri</name>
    <dbReference type="NCBI Taxonomy" id="993689"/>
    <lineage>
        <taxon>Bacteria</taxon>
        <taxon>Pseudomonadati</taxon>
        <taxon>Pseudomonadota</taxon>
        <taxon>Gammaproteobacteria</taxon>
        <taxon>Lysobacterales</taxon>
        <taxon>Rhodanobacteraceae</taxon>
        <taxon>Metallibacterium</taxon>
    </lineage>
</organism>
<dbReference type="STRING" id="993689.GCA_002077135_00072"/>
<accession>A0A4S3KMH2</accession>
<evidence type="ECO:0000256" key="3">
    <source>
        <dbReference type="RuleBase" id="RU000524"/>
    </source>
</evidence>
<sequence length="176" mass="19269">MNGVNRCIIAGRLGADVEYRTTASGSGIASLRVATTARWKDKQTGEMQERTEWHRIKLFGRQAEIAKEYLSKGSVAYFEGSLQTDKYTGKDGIERYTTSIIASDMQMLGSPQHKNDSRESSQPRNAASGGGSRGAAPAADGTRRQQTATRTPVGASDDDGEFDDIPFFVRRNTERV</sequence>
<dbReference type="RefSeq" id="WP_081130139.1">
    <property type="nucleotide sequence ID" value="NZ_LDOS01000005.1"/>
</dbReference>